<dbReference type="InterPro" id="IPR000182">
    <property type="entry name" value="GNAT_dom"/>
</dbReference>
<reference evidence="2" key="1">
    <citation type="submission" date="2024-05" db="EMBL/GenBank/DDBJ databases">
        <title>Metabacillus sp. nov., isolated from the rhizosphere soil of tomato plants.</title>
        <authorList>
            <person name="Ma R."/>
        </authorList>
    </citation>
    <scope>NUCLEOTIDE SEQUENCE</scope>
    <source>
        <strain evidence="2">DBTR6</strain>
    </source>
</reference>
<comment type="caution">
    <text evidence="2">The sequence shown here is derived from an EMBL/GenBank/DDBJ whole genome shotgun (WGS) entry which is preliminary data.</text>
</comment>
<sequence>MGIRLATKEDLKWVNEHYRKVGFVPSNLENETVALVTYKNEYAGIGRIVYLHKEEAELGGIYIVEEFRGLSLANELVEYLVKETNKRNLKRVYCLPFEKLKNFYEKFGFKEFDLKEDTINRKVLKKHQWCRENYDENVLLLKL</sequence>
<dbReference type="EMBL" id="JAIQUM010000092">
    <property type="protein sequence ID" value="MBZ5753203.1"/>
    <property type="molecule type" value="Genomic_DNA"/>
</dbReference>
<dbReference type="RefSeq" id="WP_224141634.1">
    <property type="nucleotide sequence ID" value="NZ_JAIQUM010000092.1"/>
</dbReference>
<dbReference type="Gene3D" id="3.40.630.30">
    <property type="match status" value="1"/>
</dbReference>
<dbReference type="SUPFAM" id="SSF55729">
    <property type="entry name" value="Acyl-CoA N-acyltransferases (Nat)"/>
    <property type="match status" value="1"/>
</dbReference>
<feature type="domain" description="N-acetyltransferase" evidence="1">
    <location>
        <begin position="1"/>
        <end position="130"/>
    </location>
</feature>
<dbReference type="Proteomes" id="UP001165287">
    <property type="component" value="Unassembled WGS sequence"/>
</dbReference>
<protein>
    <submittedName>
        <fullName evidence="2">GNAT family N-acetyltransferase</fullName>
    </submittedName>
</protein>
<dbReference type="CDD" id="cd04301">
    <property type="entry name" value="NAT_SF"/>
    <property type="match status" value="1"/>
</dbReference>
<keyword evidence="3" id="KW-1185">Reference proteome</keyword>
<evidence type="ECO:0000313" key="3">
    <source>
        <dbReference type="Proteomes" id="UP001165287"/>
    </source>
</evidence>
<dbReference type="InterPro" id="IPR016181">
    <property type="entry name" value="Acyl_CoA_acyltransferase"/>
</dbReference>
<dbReference type="PROSITE" id="PS51186">
    <property type="entry name" value="GNAT"/>
    <property type="match status" value="1"/>
</dbReference>
<accession>A0ABS7UY10</accession>
<gene>
    <name evidence="2" type="ORF">K9V48_23995</name>
</gene>
<proteinExistence type="predicted"/>
<dbReference type="Pfam" id="PF00583">
    <property type="entry name" value="Acetyltransf_1"/>
    <property type="match status" value="1"/>
</dbReference>
<evidence type="ECO:0000313" key="2">
    <source>
        <dbReference type="EMBL" id="MBZ5753203.1"/>
    </source>
</evidence>
<organism evidence="2 3">
    <name type="scientific">Metabacillus rhizolycopersici</name>
    <dbReference type="NCBI Taxonomy" id="2875709"/>
    <lineage>
        <taxon>Bacteria</taxon>
        <taxon>Bacillati</taxon>
        <taxon>Bacillota</taxon>
        <taxon>Bacilli</taxon>
        <taxon>Bacillales</taxon>
        <taxon>Bacillaceae</taxon>
        <taxon>Metabacillus</taxon>
    </lineage>
</organism>
<evidence type="ECO:0000259" key="1">
    <source>
        <dbReference type="PROSITE" id="PS51186"/>
    </source>
</evidence>
<name>A0ABS7UY10_9BACI</name>